<feature type="compositionally biased region" description="Acidic residues" evidence="2">
    <location>
        <begin position="133"/>
        <end position="145"/>
    </location>
</feature>
<feature type="region of interest" description="Disordered" evidence="2">
    <location>
        <begin position="35"/>
        <end position="159"/>
    </location>
</feature>
<evidence type="ECO:0000313" key="4">
    <source>
        <dbReference type="EMBL" id="KAK4500709.1"/>
    </source>
</evidence>
<keyword evidence="1" id="KW-0539">Nucleus</keyword>
<dbReference type="InterPro" id="IPR001138">
    <property type="entry name" value="Zn2Cys6_DnaBD"/>
</dbReference>
<name>A0ABR0EGT5_ZASCE</name>
<dbReference type="EMBL" id="JAXOVC010000006">
    <property type="protein sequence ID" value="KAK4500709.1"/>
    <property type="molecule type" value="Genomic_DNA"/>
</dbReference>
<dbReference type="Proteomes" id="UP001305779">
    <property type="component" value="Unassembled WGS sequence"/>
</dbReference>
<keyword evidence="5" id="KW-1185">Reference proteome</keyword>
<protein>
    <recommendedName>
        <fullName evidence="3">Zn(2)-C6 fungal-type domain-containing protein</fullName>
    </recommendedName>
</protein>
<accession>A0ABR0EGT5</accession>
<organism evidence="4 5">
    <name type="scientific">Zasmidium cellare</name>
    <name type="common">Wine cellar mold</name>
    <name type="synonym">Racodium cellare</name>
    <dbReference type="NCBI Taxonomy" id="395010"/>
    <lineage>
        <taxon>Eukaryota</taxon>
        <taxon>Fungi</taxon>
        <taxon>Dikarya</taxon>
        <taxon>Ascomycota</taxon>
        <taxon>Pezizomycotina</taxon>
        <taxon>Dothideomycetes</taxon>
        <taxon>Dothideomycetidae</taxon>
        <taxon>Mycosphaerellales</taxon>
        <taxon>Mycosphaerellaceae</taxon>
        <taxon>Zasmidium</taxon>
    </lineage>
</organism>
<dbReference type="PROSITE" id="PS50048">
    <property type="entry name" value="ZN2_CY6_FUNGAL_2"/>
    <property type="match status" value="1"/>
</dbReference>
<sequence length="193" mass="20958">MSSNTLTRACTWCKHDKKGCDLQRPCERCANRGRTADECIESAIPPPPTRAKPTTKRAAPAAKKSPAKKRAKKETEVEEESALEAEKNGETEGEGEEAGEEDLGAVDDVGDDQPLDELIWREGDPGVAYDTEISVEEDEEGEEASGAEGEVAAQPSNELPYYATPTYSALANRGFRMPVKTRQSVADLPDDDE</sequence>
<feature type="domain" description="Zn(2)-C6 fungal-type" evidence="3">
    <location>
        <begin position="9"/>
        <end position="41"/>
    </location>
</feature>
<feature type="compositionally biased region" description="Acidic residues" evidence="2">
    <location>
        <begin position="91"/>
        <end position="115"/>
    </location>
</feature>
<evidence type="ECO:0000256" key="1">
    <source>
        <dbReference type="ARBA" id="ARBA00023242"/>
    </source>
</evidence>
<proteinExistence type="predicted"/>
<dbReference type="InterPro" id="IPR036864">
    <property type="entry name" value="Zn2-C6_fun-type_DNA-bd_sf"/>
</dbReference>
<evidence type="ECO:0000313" key="5">
    <source>
        <dbReference type="Proteomes" id="UP001305779"/>
    </source>
</evidence>
<gene>
    <name evidence="4" type="ORF">PRZ48_008898</name>
</gene>
<reference evidence="4 5" key="1">
    <citation type="journal article" date="2023" name="G3 (Bethesda)">
        <title>A chromosome-level genome assembly of Zasmidium syzygii isolated from banana leaves.</title>
        <authorList>
            <person name="van Westerhoven A.C."/>
            <person name="Mehrabi R."/>
            <person name="Talebi R."/>
            <person name="Steentjes M.B.F."/>
            <person name="Corcolon B."/>
            <person name="Chong P.A."/>
            <person name="Kema G.H.J."/>
            <person name="Seidl M.F."/>
        </authorList>
    </citation>
    <scope>NUCLEOTIDE SEQUENCE [LARGE SCALE GENOMIC DNA]</scope>
    <source>
        <strain evidence="4 5">P124</strain>
    </source>
</reference>
<dbReference type="SMART" id="SM00066">
    <property type="entry name" value="GAL4"/>
    <property type="match status" value="1"/>
</dbReference>
<dbReference type="SUPFAM" id="SSF57701">
    <property type="entry name" value="Zn2/Cys6 DNA-binding domain"/>
    <property type="match status" value="1"/>
</dbReference>
<comment type="caution">
    <text evidence="4">The sequence shown here is derived from an EMBL/GenBank/DDBJ whole genome shotgun (WGS) entry which is preliminary data.</text>
</comment>
<evidence type="ECO:0000256" key="2">
    <source>
        <dbReference type="SAM" id="MobiDB-lite"/>
    </source>
</evidence>
<evidence type="ECO:0000259" key="3">
    <source>
        <dbReference type="PROSITE" id="PS50048"/>
    </source>
</evidence>